<dbReference type="AlphaFoldDB" id="A0A1U7CLD8"/>
<dbReference type="Gene3D" id="1.25.10.10">
    <property type="entry name" value="Leucine-rich Repeat Variant"/>
    <property type="match status" value="1"/>
</dbReference>
<dbReference type="InterPro" id="IPR004155">
    <property type="entry name" value="PBS_lyase_HEAT"/>
</dbReference>
<dbReference type="EMBL" id="CP019082">
    <property type="protein sequence ID" value="APW59727.1"/>
    <property type="molecule type" value="Genomic_DNA"/>
</dbReference>
<dbReference type="InterPro" id="IPR013428">
    <property type="entry name" value="Membrane-bound_put_N"/>
</dbReference>
<feature type="domain" description="Cytochrome c" evidence="5">
    <location>
        <begin position="871"/>
        <end position="1004"/>
    </location>
</feature>
<dbReference type="NCBIfam" id="TIGR02604">
    <property type="entry name" value="Piru_Ver_Nterm"/>
    <property type="match status" value="1"/>
</dbReference>
<dbReference type="GO" id="GO:0046872">
    <property type="term" value="F:metal ion binding"/>
    <property type="evidence" value="ECO:0007669"/>
    <property type="project" value="UniProtKB-KW"/>
</dbReference>
<dbReference type="GO" id="GO:0020037">
    <property type="term" value="F:heme binding"/>
    <property type="evidence" value="ECO:0007669"/>
    <property type="project" value="InterPro"/>
</dbReference>
<organism evidence="6 7">
    <name type="scientific">Paludisphaera borealis</name>
    <dbReference type="NCBI Taxonomy" id="1387353"/>
    <lineage>
        <taxon>Bacteria</taxon>
        <taxon>Pseudomonadati</taxon>
        <taxon>Planctomycetota</taxon>
        <taxon>Planctomycetia</taxon>
        <taxon>Isosphaerales</taxon>
        <taxon>Isosphaeraceae</taxon>
        <taxon>Paludisphaera</taxon>
    </lineage>
</organism>
<dbReference type="SUPFAM" id="SSF48371">
    <property type="entry name" value="ARM repeat"/>
    <property type="match status" value="1"/>
</dbReference>
<proteinExistence type="predicted"/>
<dbReference type="Pfam" id="PF23500">
    <property type="entry name" value="DUF7133"/>
    <property type="match status" value="1"/>
</dbReference>
<keyword evidence="7" id="KW-1185">Reference proteome</keyword>
<evidence type="ECO:0000313" key="7">
    <source>
        <dbReference type="Proteomes" id="UP000186309"/>
    </source>
</evidence>
<dbReference type="NCBIfam" id="TIGR02603">
    <property type="entry name" value="CxxCH_TIGR02603"/>
    <property type="match status" value="1"/>
</dbReference>
<accession>A0A1U7CLD8</accession>
<evidence type="ECO:0000256" key="3">
    <source>
        <dbReference type="ARBA" id="ARBA00023004"/>
    </source>
</evidence>
<dbReference type="SMART" id="SM00567">
    <property type="entry name" value="EZ_HEAT"/>
    <property type="match status" value="3"/>
</dbReference>
<dbReference type="Proteomes" id="UP000186309">
    <property type="component" value="Chromosome"/>
</dbReference>
<evidence type="ECO:0000256" key="4">
    <source>
        <dbReference type="PROSITE-ProRule" id="PRU00433"/>
    </source>
</evidence>
<keyword evidence="2 4" id="KW-0479">Metal-binding</keyword>
<keyword evidence="1 4" id="KW-0349">Heme</keyword>
<dbReference type="InterPro" id="IPR036909">
    <property type="entry name" value="Cyt_c-like_dom_sf"/>
</dbReference>
<protein>
    <recommendedName>
        <fullName evidence="5">Cytochrome c domain-containing protein</fullName>
    </recommendedName>
</protein>
<dbReference type="InterPro" id="IPR011041">
    <property type="entry name" value="Quinoprot_gluc/sorb_DH_b-prop"/>
</dbReference>
<dbReference type="PROSITE" id="PS51007">
    <property type="entry name" value="CYTC"/>
    <property type="match status" value="1"/>
</dbReference>
<evidence type="ECO:0000259" key="5">
    <source>
        <dbReference type="PROSITE" id="PS51007"/>
    </source>
</evidence>
<dbReference type="PANTHER" id="PTHR33546:SF1">
    <property type="entry name" value="LARGE, MULTIFUNCTIONAL SECRETED PROTEIN"/>
    <property type="match status" value="1"/>
</dbReference>
<dbReference type="InterPro" id="IPR009056">
    <property type="entry name" value="Cyt_c-like_dom"/>
</dbReference>
<dbReference type="InterPro" id="IPR016024">
    <property type="entry name" value="ARM-type_fold"/>
</dbReference>
<dbReference type="KEGG" id="pbor:BSF38_01158"/>
<dbReference type="InterPro" id="IPR013427">
    <property type="entry name" value="Haem-bd_dom_put"/>
</dbReference>
<dbReference type="Gene3D" id="2.120.10.30">
    <property type="entry name" value="TolB, C-terminal domain"/>
    <property type="match status" value="1"/>
</dbReference>
<dbReference type="PANTHER" id="PTHR33546">
    <property type="entry name" value="LARGE, MULTIFUNCTIONAL SECRETED PROTEIN-RELATED"/>
    <property type="match status" value="1"/>
</dbReference>
<reference evidence="7" key="1">
    <citation type="submission" date="2016-12" db="EMBL/GenBank/DDBJ databases">
        <title>Comparative genomics of four Isosphaeraceae planctomycetes: a common pool of plasmids and glycoside hydrolase genes.</title>
        <authorList>
            <person name="Ivanova A."/>
        </authorList>
    </citation>
    <scope>NUCLEOTIDE SEQUENCE [LARGE SCALE GENOMIC DNA]</scope>
    <source>
        <strain evidence="7">PX4</strain>
    </source>
</reference>
<dbReference type="Gene3D" id="1.10.760.10">
    <property type="entry name" value="Cytochrome c-like domain"/>
    <property type="match status" value="1"/>
</dbReference>
<keyword evidence="3 4" id="KW-0408">Iron</keyword>
<dbReference type="SUPFAM" id="SSF50952">
    <property type="entry name" value="Soluble quinoprotein glucose dehydrogenase"/>
    <property type="match status" value="1"/>
</dbReference>
<evidence type="ECO:0000256" key="1">
    <source>
        <dbReference type="ARBA" id="ARBA00022617"/>
    </source>
</evidence>
<dbReference type="SUPFAM" id="SSF46626">
    <property type="entry name" value="Cytochrome c"/>
    <property type="match status" value="1"/>
</dbReference>
<sequence>MALGAVAGMVGELDAQTPAPVENVSTLPPRSPQEEQKALHVPPGFEVQLVAADPDIQKPLNIAFDDKGRLWVTDTVEYPYPVEDGRKPRDTVKILSDFGPDGRARKIETFADGLNIPIGLLPLPSSNAALVHSIPNVYLLHDSDGDGKADVKERFYGEIGHRDTHGMTNAFTWGYDGWIYACHGFSNDSQVAGRDKKPIAMNSGNTYRMRADGSHAEYITHGQVNPFGLAFDPLGNLYSCDCHSRPVYQLLRGAYYPSFGKPDDGLGYGPEMVTHDHGSTGIAGISYYTADQYPQSYRGTTFIGNVVTNRINHDKIEWHGASPKGIEQPDFVWSEDNWFRPVDIELGPDGALYVADFYNRIIGHYEVPLTHPGRDRTSGRIWRIVYKGNAKHPAPALPGPVDRTKSSVDSLILDLASPNLPVRITAANQLVERGGQVAVDKLLGLLKSKLKSAPLIVHSLWVLERLGKLDDPLLLGVVETPNDPTVLVHSLLILVDRPSLPPLLETFVLRSMDDASPHVRKAAAEVLGAHADLNHIRPLLSLRQSTAADDTHLLHVARMALRDQFKDKEVWPKLDTLTLNARDRADVADVAVAVPSAEAAAFLLAHIQKAKDSPENVSRYVHHVARYGAKESIPTLLTFVKAGDRSPGERIGLLRMIQQGSQERGEAAIPEVQRTALGLVQSLLDSKNADEVGQGIGAVRDLQLKDAIPALDKVFARDDLPTPRRAEALSAVVVLDQPVGLARLKAALTDGRLALPLRESAAIALANVERPEARAAVLEALAVAPENLQSTAAAALVRHREGAEALLTAIAAGKASARLLQQRPITIGLENANIPNVADQIKKLLAGLPPADQKLRELLDARRAGFQAAPHDVAAGAKVYETNCAICHQMEGKGARIGPQLDGVGTRGLERLLEDVLDPNRNVDQMFRVTSLALKDGRVVAGLLLRQEGQVVIIADALGKEVRVPQDEIDEKQVVQMSPMPADMARLIPEADFYHLLDYLLSRREEKPVK</sequence>
<name>A0A1U7CLD8_9BACT</name>
<gene>
    <name evidence="6" type="ORF">BSF38_01158</name>
</gene>
<evidence type="ECO:0000313" key="6">
    <source>
        <dbReference type="EMBL" id="APW59727.1"/>
    </source>
</evidence>
<dbReference type="Pfam" id="PF00034">
    <property type="entry name" value="Cytochrom_C"/>
    <property type="match status" value="1"/>
</dbReference>
<dbReference type="InterPro" id="IPR055557">
    <property type="entry name" value="DUF7133"/>
</dbReference>
<dbReference type="STRING" id="1387353.BSF38_01158"/>
<dbReference type="GO" id="GO:0009055">
    <property type="term" value="F:electron transfer activity"/>
    <property type="evidence" value="ECO:0007669"/>
    <property type="project" value="InterPro"/>
</dbReference>
<dbReference type="InterPro" id="IPR011042">
    <property type="entry name" value="6-blade_b-propeller_TolB-like"/>
</dbReference>
<evidence type="ECO:0000256" key="2">
    <source>
        <dbReference type="ARBA" id="ARBA00022723"/>
    </source>
</evidence>
<dbReference type="InterPro" id="IPR011989">
    <property type="entry name" value="ARM-like"/>
</dbReference>